<organism evidence="2 3">
    <name type="scientific">Melghiribacillus thermohalophilus</name>
    <dbReference type="NCBI Taxonomy" id="1324956"/>
    <lineage>
        <taxon>Bacteria</taxon>
        <taxon>Bacillati</taxon>
        <taxon>Bacillota</taxon>
        <taxon>Bacilli</taxon>
        <taxon>Bacillales</taxon>
        <taxon>Bacillaceae</taxon>
        <taxon>Melghiribacillus</taxon>
    </lineage>
</organism>
<feature type="transmembrane region" description="Helical" evidence="1">
    <location>
        <begin position="41"/>
        <end position="59"/>
    </location>
</feature>
<dbReference type="OrthoDB" id="2941499at2"/>
<evidence type="ECO:0000313" key="2">
    <source>
        <dbReference type="EMBL" id="TCT21773.1"/>
    </source>
</evidence>
<keyword evidence="1" id="KW-0812">Transmembrane</keyword>
<keyword evidence="1" id="KW-0472">Membrane</keyword>
<evidence type="ECO:0000313" key="3">
    <source>
        <dbReference type="Proteomes" id="UP000294650"/>
    </source>
</evidence>
<gene>
    <name evidence="2" type="ORF">EDD68_11077</name>
</gene>
<feature type="transmembrane region" description="Helical" evidence="1">
    <location>
        <begin position="6"/>
        <end position="29"/>
    </location>
</feature>
<reference evidence="2 3" key="1">
    <citation type="submission" date="2019-03" db="EMBL/GenBank/DDBJ databases">
        <title>Genomic Encyclopedia of Type Strains, Phase IV (KMG-IV): sequencing the most valuable type-strain genomes for metagenomic binning, comparative biology and taxonomic classification.</title>
        <authorList>
            <person name="Goeker M."/>
        </authorList>
    </citation>
    <scope>NUCLEOTIDE SEQUENCE [LARGE SCALE GENOMIC DNA]</scope>
    <source>
        <strain evidence="2 3">DSM 25894</strain>
    </source>
</reference>
<dbReference type="AlphaFoldDB" id="A0A4R3N3W5"/>
<sequence>MKTWVSVLAIIGGLFGIGSGFLVTAAGSLFGENEMANDGSLMFWLSALAMILGFTAWKFPKVSGTAIIVIGLLGLWYNGLFYLIGFIFLLISGILAFRIPKKEEAA</sequence>
<keyword evidence="3" id="KW-1185">Reference proteome</keyword>
<keyword evidence="1" id="KW-1133">Transmembrane helix</keyword>
<dbReference type="Proteomes" id="UP000294650">
    <property type="component" value="Unassembled WGS sequence"/>
</dbReference>
<dbReference type="RefSeq" id="WP_132371837.1">
    <property type="nucleotide sequence ID" value="NZ_SMAN01000010.1"/>
</dbReference>
<accession>A0A4R3N3W5</accession>
<name>A0A4R3N3W5_9BACI</name>
<proteinExistence type="predicted"/>
<dbReference type="EMBL" id="SMAN01000010">
    <property type="protein sequence ID" value="TCT21773.1"/>
    <property type="molecule type" value="Genomic_DNA"/>
</dbReference>
<evidence type="ECO:0008006" key="4">
    <source>
        <dbReference type="Google" id="ProtNLM"/>
    </source>
</evidence>
<comment type="caution">
    <text evidence="2">The sequence shown here is derived from an EMBL/GenBank/DDBJ whole genome shotgun (WGS) entry which is preliminary data.</text>
</comment>
<protein>
    <recommendedName>
        <fullName evidence="4">DUF4064 domain-containing protein</fullName>
    </recommendedName>
</protein>
<evidence type="ECO:0000256" key="1">
    <source>
        <dbReference type="SAM" id="Phobius"/>
    </source>
</evidence>